<feature type="transmembrane region" description="Helical" evidence="1">
    <location>
        <begin position="187"/>
        <end position="205"/>
    </location>
</feature>
<protein>
    <submittedName>
        <fullName evidence="2">Uncharacterized protein</fullName>
    </submittedName>
</protein>
<dbReference type="EMBL" id="HG966617">
    <property type="protein sequence ID" value="CDO59013.1"/>
    <property type="molecule type" value="Genomic_DNA"/>
</dbReference>
<feature type="transmembrane region" description="Helical" evidence="1">
    <location>
        <begin position="151"/>
        <end position="167"/>
    </location>
</feature>
<dbReference type="Proteomes" id="UP000032160">
    <property type="component" value="Chromosome I"/>
</dbReference>
<dbReference type="AlphaFoldDB" id="X5M7B2"/>
<keyword evidence="1" id="KW-1133">Transmembrane helix</keyword>
<evidence type="ECO:0000256" key="1">
    <source>
        <dbReference type="SAM" id="Phobius"/>
    </source>
</evidence>
<dbReference type="OrthoDB" id="7768412at2"/>
<proteinExistence type="predicted"/>
<feature type="transmembrane region" description="Helical" evidence="1">
    <location>
        <begin position="127"/>
        <end position="144"/>
    </location>
</feature>
<accession>X5M7B2</accession>
<dbReference type="RefSeq" id="WP_043949800.1">
    <property type="nucleotide sequence ID" value="NZ_HG966617.1"/>
</dbReference>
<gene>
    <name evidence="2" type="ORF">BN1012_Phect799</name>
</gene>
<dbReference type="KEGG" id="pect:BN1012_Phect799"/>
<name>X5M7B2_9HYPH</name>
<sequence length="217" mass="23906">MRERNGKMQTPVSPYFFASFVALGVLGWIALSIVAAPADEPMFHFGESGAVTALSTVFMAMSSALALAVFYLRMDDWKVGAWFWLLLAAAFAFLAIDEQLMLHERGGNVLETSALGPSETFRNWNDLIVISYGIAALAIAALAVREILKSRTFALLFATAFAFYAIHTGLDSLLPSELAWKDVPEESAKLLCALFLFLALCARFLDLADRMQRPDPR</sequence>
<keyword evidence="1" id="KW-0472">Membrane</keyword>
<feature type="transmembrane region" description="Helical" evidence="1">
    <location>
        <begin position="50"/>
        <end position="72"/>
    </location>
</feature>
<dbReference type="HOGENOM" id="CLU_1270378_0_0_5"/>
<organism evidence="2 3">
    <name type="scientific">Candidatus Phaeomarinibacter ectocarpi</name>
    <dbReference type="NCBI Taxonomy" id="1458461"/>
    <lineage>
        <taxon>Bacteria</taxon>
        <taxon>Pseudomonadati</taxon>
        <taxon>Pseudomonadota</taxon>
        <taxon>Alphaproteobacteria</taxon>
        <taxon>Hyphomicrobiales</taxon>
        <taxon>Parvibaculaceae</taxon>
        <taxon>Candidatus Phaeomarinibacter</taxon>
    </lineage>
</organism>
<feature type="transmembrane region" description="Helical" evidence="1">
    <location>
        <begin position="12"/>
        <end position="38"/>
    </location>
</feature>
<evidence type="ECO:0000313" key="3">
    <source>
        <dbReference type="Proteomes" id="UP000032160"/>
    </source>
</evidence>
<evidence type="ECO:0000313" key="2">
    <source>
        <dbReference type="EMBL" id="CDO59013.1"/>
    </source>
</evidence>
<keyword evidence="1" id="KW-0812">Transmembrane</keyword>
<feature type="transmembrane region" description="Helical" evidence="1">
    <location>
        <begin position="79"/>
        <end position="96"/>
    </location>
</feature>
<keyword evidence="3" id="KW-1185">Reference proteome</keyword>
<reference evidence="2 3" key="1">
    <citation type="journal article" date="2014" name="Front. Genet.">
        <title>Genome and metabolic network of "Candidatus Phaeomarinobacter ectocarpi" Ec32, a new candidate genus of Alphaproteobacteria frequently associated with brown algae.</title>
        <authorList>
            <person name="Dittami S.M."/>
            <person name="Barbeyron T."/>
            <person name="Boyen C."/>
            <person name="Cambefort J."/>
            <person name="Collet G."/>
            <person name="Delage L."/>
            <person name="Gobet A."/>
            <person name="Groisillier A."/>
            <person name="Leblanc C."/>
            <person name="Michel G."/>
            <person name="Scornet D."/>
            <person name="Siegel A."/>
            <person name="Tapia J.E."/>
            <person name="Tonon T."/>
        </authorList>
    </citation>
    <scope>NUCLEOTIDE SEQUENCE [LARGE SCALE GENOMIC DNA]</scope>
    <source>
        <strain evidence="2 3">Ec32</strain>
    </source>
</reference>